<dbReference type="RefSeq" id="XP_070862774.1">
    <property type="nucleotide sequence ID" value="XM_071005351.1"/>
</dbReference>
<evidence type="ECO:0000256" key="1">
    <source>
        <dbReference type="ARBA" id="ARBA00022583"/>
    </source>
</evidence>
<evidence type="ECO:0000313" key="5">
    <source>
        <dbReference type="EMBL" id="KAL2891594.1"/>
    </source>
</evidence>
<name>A0ABR4MTK4_9PEZI</name>
<feature type="region of interest" description="Disordered" evidence="3">
    <location>
        <begin position="388"/>
        <end position="507"/>
    </location>
</feature>
<evidence type="ECO:0000259" key="4">
    <source>
        <dbReference type="SMART" id="SM00055"/>
    </source>
</evidence>
<dbReference type="Proteomes" id="UP001610728">
    <property type="component" value="Unassembled WGS sequence"/>
</dbReference>
<feature type="compositionally biased region" description="Polar residues" evidence="3">
    <location>
        <begin position="397"/>
        <end position="418"/>
    </location>
</feature>
<evidence type="ECO:0000313" key="6">
    <source>
        <dbReference type="Proteomes" id="UP001610728"/>
    </source>
</evidence>
<dbReference type="PANTHER" id="PTHR23065:SF54">
    <property type="entry name" value="SUPPRESSOR OF YEAST PROFILIN DELETION"/>
    <property type="match status" value="1"/>
</dbReference>
<dbReference type="InterPro" id="IPR001060">
    <property type="entry name" value="FCH_dom"/>
</dbReference>
<feature type="compositionally biased region" description="Polar residues" evidence="3">
    <location>
        <begin position="465"/>
        <end position="483"/>
    </location>
</feature>
<feature type="domain" description="FCH" evidence="4">
    <location>
        <begin position="13"/>
        <end position="100"/>
    </location>
</feature>
<dbReference type="InterPro" id="IPR018808">
    <property type="entry name" value="Muniscin_C"/>
</dbReference>
<dbReference type="GeneID" id="98115198"/>
<accession>A0ABR4MTK4</accession>
<organism evidence="5 6">
    <name type="scientific">Ceratocystis lukuohia</name>
    <dbReference type="NCBI Taxonomy" id="2019550"/>
    <lineage>
        <taxon>Eukaryota</taxon>
        <taxon>Fungi</taxon>
        <taxon>Dikarya</taxon>
        <taxon>Ascomycota</taxon>
        <taxon>Pezizomycotina</taxon>
        <taxon>Sordariomycetes</taxon>
        <taxon>Hypocreomycetidae</taxon>
        <taxon>Microascales</taxon>
        <taxon>Ceratocystidaceae</taxon>
        <taxon>Ceratocystis</taxon>
    </lineage>
</organism>
<feature type="coiled-coil region" evidence="2">
    <location>
        <begin position="120"/>
        <end position="172"/>
    </location>
</feature>
<feature type="region of interest" description="Disordered" evidence="3">
    <location>
        <begin position="599"/>
        <end position="669"/>
    </location>
</feature>
<feature type="region of interest" description="Disordered" evidence="3">
    <location>
        <begin position="232"/>
        <end position="371"/>
    </location>
</feature>
<dbReference type="CDD" id="cd07650">
    <property type="entry name" value="F-BAR_Syp1p_like"/>
    <property type="match status" value="1"/>
</dbReference>
<evidence type="ECO:0000256" key="3">
    <source>
        <dbReference type="SAM" id="MobiDB-lite"/>
    </source>
</evidence>
<dbReference type="Pfam" id="PF00611">
    <property type="entry name" value="FCH"/>
    <property type="match status" value="1"/>
</dbReference>
<feature type="compositionally biased region" description="Polar residues" evidence="3">
    <location>
        <begin position="290"/>
        <end position="311"/>
    </location>
</feature>
<feature type="compositionally biased region" description="Low complexity" evidence="3">
    <location>
        <begin position="615"/>
        <end position="629"/>
    </location>
</feature>
<feature type="compositionally biased region" description="Polar residues" evidence="3">
    <location>
        <begin position="636"/>
        <end position="661"/>
    </location>
</feature>
<feature type="compositionally biased region" description="Polar residues" evidence="3">
    <location>
        <begin position="274"/>
        <end position="283"/>
    </location>
</feature>
<dbReference type="SMART" id="SM00055">
    <property type="entry name" value="FCH"/>
    <property type="match status" value="1"/>
</dbReference>
<feature type="compositionally biased region" description="Low complexity" evidence="3">
    <location>
        <begin position="335"/>
        <end position="346"/>
    </location>
</feature>
<keyword evidence="1" id="KW-0254">Endocytosis</keyword>
<feature type="compositionally biased region" description="Polar residues" evidence="3">
    <location>
        <begin position="445"/>
        <end position="457"/>
    </location>
</feature>
<dbReference type="EMBL" id="JABSNW010000001">
    <property type="protein sequence ID" value="KAL2891594.1"/>
    <property type="molecule type" value="Genomic_DNA"/>
</dbReference>
<protein>
    <submittedName>
        <fullName evidence="5">Spindle assembly checkpoint component MAD1</fullName>
    </submittedName>
</protein>
<keyword evidence="2" id="KW-0175">Coiled coil</keyword>
<sequence>MDSLSKSEYAAMLPFLQPTQAVSVYNDRLKRVLKFNHEVTDWLQERRKVEEQYVSGLRKLSAHRVPNPQSELGVFREAWDKIVESVEQTAAAHHQLAASIDMEIETPLRSFSSRDDVRNLNTIHANLVSMARELDDAQEKTEKLSKKGAKTQAKMEQASARLEAAISQWESQAPFVFESLQVADEARVNQMRNLLTQYETMDLDCSQRSAASSTNALNLLLEVSTQREIDQFVHRTTSGRVKPVRSEPQSTNGPNTPSEGGAPSVATETRIDRNTQGGQNSANDRPPQTPISVVTSPQTAASTPAQVSTPASRAAPSIAPTTSHGQAPPTSSSTNASFHIPAAFAAPPMPPIPSNEASHENYATHDAKPDLSLRSRLGNMLGRRRQSIQGGFAGFSPISTQKQGRGMTGNQSSSNISPRPSLHDISSGHAKLSSLSEDAPAHVQPLQTEASPINGNGYSKEHSYSPMSQSNGFEGSNTGTPSSPHAPPHEDTNKASSPTVDSEGYTIKPNAIDPITLAQQEAANAEGHDNEQLFKLNIQNKPISEEDPEEQKAAITNVASALSMQMPAKRAPTVRGRREVRNTIYMPSPVQQHDSVGEALGLPAIPPSPSIPEKFQQQQQQQQQQTQFQKPPSLAALSSDSKAPTGGSDTLSVRSGTSMSGARQFRHPELTGEGLSASIVEMVAATFAPSGLKSIKMSGEIAFGYKPTEQVDRDKKETVLINNFTNLEAIGPNRIFVHPSMQGRNDQYSLDVSYLNRTTTAFTYRVHSEIQNGLSLAHNLPLSIEPNWTTRGDTLNLRIMLNIYQDSKFEELSLKNVAISVNYKGLATGVKSKPTGTHLKERHIVYWRMAELHLQKGVPHKVICQIAGANSAPTPGHIDANWEYTPQNATESLAGISISRLEETKGKGIEVEDDPFADEATSESSGLPADMRWSPIPLAIKVVSGKYEAVYDEEPSSALQSTAAIPSSP</sequence>
<feature type="compositionally biased region" description="Polar residues" evidence="3">
    <location>
        <begin position="247"/>
        <end position="258"/>
    </location>
</feature>
<dbReference type="PANTHER" id="PTHR23065">
    <property type="entry name" value="PROLINE-SERINE-THREONINE PHOSPHATASE INTERACTING PROTEIN 1"/>
    <property type="match status" value="1"/>
</dbReference>
<comment type="caution">
    <text evidence="5">The sequence shown here is derived from an EMBL/GenBank/DDBJ whole genome shotgun (WGS) entry which is preliminary data.</text>
</comment>
<dbReference type="Gene3D" id="1.20.1270.60">
    <property type="entry name" value="Arfaptin homology (AH) domain/BAR domain"/>
    <property type="match status" value="1"/>
</dbReference>
<dbReference type="Pfam" id="PF10291">
    <property type="entry name" value="muHD"/>
    <property type="match status" value="1"/>
</dbReference>
<dbReference type="InterPro" id="IPR027267">
    <property type="entry name" value="AH/BAR_dom_sf"/>
</dbReference>
<gene>
    <name evidence="5" type="ORF">HOO65_010952</name>
</gene>
<feature type="compositionally biased region" description="Polar residues" evidence="3">
    <location>
        <begin position="319"/>
        <end position="334"/>
    </location>
</feature>
<keyword evidence="6" id="KW-1185">Reference proteome</keyword>
<feature type="compositionally biased region" description="Basic and acidic residues" evidence="3">
    <location>
        <begin position="357"/>
        <end position="371"/>
    </location>
</feature>
<proteinExistence type="predicted"/>
<evidence type="ECO:0000256" key="2">
    <source>
        <dbReference type="SAM" id="Coils"/>
    </source>
</evidence>
<dbReference type="SUPFAM" id="SSF103657">
    <property type="entry name" value="BAR/IMD domain-like"/>
    <property type="match status" value="1"/>
</dbReference>
<reference evidence="5 6" key="1">
    <citation type="submission" date="2020-05" db="EMBL/GenBank/DDBJ databases">
        <title>Ceratocystis lukuohia genome.</title>
        <authorList>
            <person name="Harrington T.C."/>
            <person name="Kim K."/>
            <person name="Mayers C.G."/>
        </authorList>
    </citation>
    <scope>NUCLEOTIDE SEQUENCE [LARGE SCALE GENOMIC DNA]</scope>
    <source>
        <strain evidence="5 6">C4212</strain>
    </source>
</reference>